<dbReference type="EMBL" id="WJQU01000004">
    <property type="protein sequence ID" value="KAJ6634737.1"/>
    <property type="molecule type" value="Genomic_DNA"/>
</dbReference>
<dbReference type="GO" id="GO:0006508">
    <property type="term" value="P:proteolysis"/>
    <property type="evidence" value="ECO:0007669"/>
    <property type="project" value="InterPro"/>
</dbReference>
<dbReference type="AlphaFoldDB" id="A0A9Q0RW96"/>
<dbReference type="OrthoDB" id="7852805at2759"/>
<dbReference type="SMART" id="SM00645">
    <property type="entry name" value="Pept_C1"/>
    <property type="match status" value="1"/>
</dbReference>
<feature type="domain" description="Peptidase C1A papain C-terminal" evidence="2">
    <location>
        <begin position="1"/>
        <end position="146"/>
    </location>
</feature>
<dbReference type="InterPro" id="IPR039417">
    <property type="entry name" value="Peptidase_C1A_papain-like"/>
</dbReference>
<dbReference type="InterPro" id="IPR000668">
    <property type="entry name" value="Peptidase_C1A_C"/>
</dbReference>
<sequence>MTNAFLYTRKEGILTEEEYPYEAKDGKCRASANSSKNRRLKTIPVGQEEMLKEAVGKIGPVSVGLDATHDKFMFYSDGIYYNSDCNPDRISHAVLAVGYDTDEKTGLDYWIIKNSYGTSWGDGGYGKLARNKDNHCGIANLASYPII</sequence>
<accession>A0A9Q0RW96</accession>
<comment type="similarity">
    <text evidence="1">Belongs to the peptidase C1 family.</text>
</comment>
<name>A0A9Q0RW96_9DIPT</name>
<evidence type="ECO:0000259" key="2">
    <source>
        <dbReference type="SMART" id="SM00645"/>
    </source>
</evidence>
<evidence type="ECO:0000313" key="4">
    <source>
        <dbReference type="Proteomes" id="UP001151699"/>
    </source>
</evidence>
<dbReference type="InterPro" id="IPR013128">
    <property type="entry name" value="Peptidase_C1A"/>
</dbReference>
<reference evidence="3" key="1">
    <citation type="submission" date="2022-07" db="EMBL/GenBank/DDBJ databases">
        <authorList>
            <person name="Trinca V."/>
            <person name="Uliana J.V.C."/>
            <person name="Torres T.T."/>
            <person name="Ward R.J."/>
            <person name="Monesi N."/>
        </authorList>
    </citation>
    <scope>NUCLEOTIDE SEQUENCE</scope>
    <source>
        <strain evidence="3">HSMRA1968</strain>
        <tissue evidence="3">Whole embryos</tissue>
    </source>
</reference>
<dbReference type="Pfam" id="PF00112">
    <property type="entry name" value="Peptidase_C1"/>
    <property type="match status" value="1"/>
</dbReference>
<dbReference type="SUPFAM" id="SSF54001">
    <property type="entry name" value="Cysteine proteinases"/>
    <property type="match status" value="1"/>
</dbReference>
<evidence type="ECO:0000256" key="1">
    <source>
        <dbReference type="ARBA" id="ARBA00008455"/>
    </source>
</evidence>
<dbReference type="CDD" id="cd02248">
    <property type="entry name" value="Peptidase_C1A"/>
    <property type="match status" value="1"/>
</dbReference>
<keyword evidence="4" id="KW-1185">Reference proteome</keyword>
<dbReference type="PROSITE" id="PS00639">
    <property type="entry name" value="THIOL_PROTEASE_HIS"/>
    <property type="match status" value="1"/>
</dbReference>
<protein>
    <submittedName>
        <fullName evidence="3">Cathepsin K</fullName>
    </submittedName>
</protein>
<comment type="caution">
    <text evidence="3">The sequence shown here is derived from an EMBL/GenBank/DDBJ whole genome shotgun (WGS) entry which is preliminary data.</text>
</comment>
<dbReference type="PANTHER" id="PTHR12411">
    <property type="entry name" value="CYSTEINE PROTEASE FAMILY C1-RELATED"/>
    <property type="match status" value="1"/>
</dbReference>
<gene>
    <name evidence="3" type="primary">Ctsk</name>
    <name evidence="3" type="ORF">Bhyg_13316</name>
</gene>
<evidence type="ECO:0000313" key="3">
    <source>
        <dbReference type="EMBL" id="KAJ6634737.1"/>
    </source>
</evidence>
<dbReference type="InterPro" id="IPR038765">
    <property type="entry name" value="Papain-like_cys_pep_sf"/>
</dbReference>
<dbReference type="GO" id="GO:0008234">
    <property type="term" value="F:cysteine-type peptidase activity"/>
    <property type="evidence" value="ECO:0007669"/>
    <property type="project" value="InterPro"/>
</dbReference>
<dbReference type="Gene3D" id="3.90.70.10">
    <property type="entry name" value="Cysteine proteinases"/>
    <property type="match status" value="1"/>
</dbReference>
<organism evidence="3 4">
    <name type="scientific">Pseudolycoriella hygida</name>
    <dbReference type="NCBI Taxonomy" id="35572"/>
    <lineage>
        <taxon>Eukaryota</taxon>
        <taxon>Metazoa</taxon>
        <taxon>Ecdysozoa</taxon>
        <taxon>Arthropoda</taxon>
        <taxon>Hexapoda</taxon>
        <taxon>Insecta</taxon>
        <taxon>Pterygota</taxon>
        <taxon>Neoptera</taxon>
        <taxon>Endopterygota</taxon>
        <taxon>Diptera</taxon>
        <taxon>Nematocera</taxon>
        <taxon>Sciaroidea</taxon>
        <taxon>Sciaridae</taxon>
        <taxon>Pseudolycoriella</taxon>
    </lineage>
</organism>
<dbReference type="Proteomes" id="UP001151699">
    <property type="component" value="Chromosome C"/>
</dbReference>
<dbReference type="InterPro" id="IPR025660">
    <property type="entry name" value="Pept_his_AS"/>
</dbReference>
<proteinExistence type="inferred from homology"/>